<feature type="compositionally biased region" description="Basic and acidic residues" evidence="1">
    <location>
        <begin position="1007"/>
        <end position="1021"/>
    </location>
</feature>
<name>A0A7H0VJE8_9FLAO</name>
<gene>
    <name evidence="4" type="ORF">H4K34_08375</name>
</gene>
<evidence type="ECO:0000256" key="1">
    <source>
        <dbReference type="SAM" id="MobiDB-lite"/>
    </source>
</evidence>
<dbReference type="Proteomes" id="UP000516305">
    <property type="component" value="Chromosome"/>
</dbReference>
<feature type="region of interest" description="Disordered" evidence="1">
    <location>
        <begin position="651"/>
        <end position="739"/>
    </location>
</feature>
<proteinExistence type="predicted"/>
<reference evidence="4 5" key="1">
    <citation type="submission" date="2020-08" db="EMBL/GenBank/DDBJ databases">
        <title>Croceimicrobium hydrocarbonivorans gen. nov., sp. nov., a novel marine bacterium isolated from a bacterial consortium that degrades polyethylene terephthalate.</title>
        <authorList>
            <person name="Liu R."/>
        </authorList>
    </citation>
    <scope>NUCLEOTIDE SEQUENCE [LARGE SCALE GENOMIC DNA]</scope>
    <source>
        <strain evidence="4 5">A20-9</strain>
    </source>
</reference>
<keyword evidence="2" id="KW-0472">Membrane</keyword>
<organism evidence="4 5">
    <name type="scientific">Croceimicrobium hydrocarbonivorans</name>
    <dbReference type="NCBI Taxonomy" id="2761580"/>
    <lineage>
        <taxon>Bacteria</taxon>
        <taxon>Pseudomonadati</taxon>
        <taxon>Bacteroidota</taxon>
        <taxon>Flavobacteriia</taxon>
        <taxon>Flavobacteriales</taxon>
        <taxon>Owenweeksiaceae</taxon>
        <taxon>Croceimicrobium</taxon>
    </lineage>
</organism>
<dbReference type="AlphaFoldDB" id="A0A7H0VJE8"/>
<feature type="region of interest" description="Disordered" evidence="1">
    <location>
        <begin position="1007"/>
        <end position="1044"/>
    </location>
</feature>
<feature type="transmembrane region" description="Helical" evidence="2">
    <location>
        <begin position="23"/>
        <end position="44"/>
    </location>
</feature>
<dbReference type="RefSeq" id="WP_210760371.1">
    <property type="nucleotide sequence ID" value="NZ_CP060139.1"/>
</dbReference>
<dbReference type="GO" id="GO:0051087">
    <property type="term" value="F:protein-folding chaperone binding"/>
    <property type="evidence" value="ECO:0007669"/>
    <property type="project" value="InterPro"/>
</dbReference>
<keyword evidence="2" id="KW-1133">Transmembrane helix</keyword>
<keyword evidence="5" id="KW-1185">Reference proteome</keyword>
<dbReference type="PROSITE" id="PS51035">
    <property type="entry name" value="BAG"/>
    <property type="match status" value="1"/>
</dbReference>
<dbReference type="EMBL" id="CP060139">
    <property type="protein sequence ID" value="QNR25846.1"/>
    <property type="molecule type" value="Genomic_DNA"/>
</dbReference>
<feature type="region of interest" description="Disordered" evidence="1">
    <location>
        <begin position="955"/>
        <end position="974"/>
    </location>
</feature>
<feature type="compositionally biased region" description="Polar residues" evidence="1">
    <location>
        <begin position="1024"/>
        <end position="1036"/>
    </location>
</feature>
<feature type="region of interest" description="Disordered" evidence="1">
    <location>
        <begin position="886"/>
        <end position="938"/>
    </location>
</feature>
<evidence type="ECO:0000313" key="5">
    <source>
        <dbReference type="Proteomes" id="UP000516305"/>
    </source>
</evidence>
<dbReference type="InterPro" id="IPR003103">
    <property type="entry name" value="BAG_domain"/>
</dbReference>
<evidence type="ECO:0000259" key="3">
    <source>
        <dbReference type="PROSITE" id="PS51035"/>
    </source>
</evidence>
<evidence type="ECO:0000256" key="2">
    <source>
        <dbReference type="SAM" id="Phobius"/>
    </source>
</evidence>
<keyword evidence="2" id="KW-0812">Transmembrane</keyword>
<feature type="domain" description="BAG" evidence="3">
    <location>
        <begin position="553"/>
        <end position="633"/>
    </location>
</feature>
<protein>
    <recommendedName>
        <fullName evidence="3">BAG domain-containing protein</fullName>
    </recommendedName>
</protein>
<feature type="compositionally biased region" description="Basic and acidic residues" evidence="1">
    <location>
        <begin position="916"/>
        <end position="929"/>
    </location>
</feature>
<feature type="transmembrane region" description="Helical" evidence="2">
    <location>
        <begin position="56"/>
        <end position="76"/>
    </location>
</feature>
<feature type="transmembrane region" description="Helical" evidence="2">
    <location>
        <begin position="150"/>
        <end position="169"/>
    </location>
</feature>
<dbReference type="KEGG" id="chyd:H4K34_08375"/>
<evidence type="ECO:0000313" key="4">
    <source>
        <dbReference type="EMBL" id="QNR25846.1"/>
    </source>
</evidence>
<sequence length="1065" mass="121569">MAGIDTLKKKLDAYIRKYYALKLVRGLVFWTGFSLITYLLWSGVEYFGRFPSGTRAILFWSYTALFSLWLMIYVLVPLLRMLRIAKGLNYESAATEIGKALPGLDNRILNTLTLEKAGTSDSGLLVAAIEQKLQDLDQYDFGQFIAWRKVLKVLPLLWVPLLLVAILFYSDEGQKFLDSGRRLVYYNQDFIPPAPFRFLLPDDQLEVAYGESVSLEVSLEGSQIPSELSAEVNGLEYLPVKTGPKTWTLKVENVQESLNIRFKALDYYSEDRSIGVYQKPAIGALQLEVVPPAYTGVPKSNLALSSLHRVPVGSQLRLQIKDAENLDQASLFLKDTTLPFRDQELELRVLKDLDFSLELRNQKVHSQVFQGSRIQVIPDAYPDLKVLAIDSLKLNQWRLDLAFKDDYGISRLQRVLSQGENTWTKNFYPKGSNFRDELNVDSLAKAGTALTVYYRVWDNDGVNGAKSSSSERIQLITLSKEQEDQANIQKLKSFSASSQERRKELQSMEKNLDRLQLNMLDKNSLDWKEKENLKEELQKLAKQQEERIKEREALKKALEKLDKEKLPTEELQKRLEEANKEEDKLKALEEEIRALMEKLDMKDLKQKLDQLQAENKEQLRKEERMDDLLEDLAFQRDLLQQADKLNELSEKLKEEAQKDDLDQKTNEEAQKDLQEAKEELERLAESNKQLDDLLKSEEFKESEQKTEEGLQESSEQKQSGDSKKANESEQKSSEGAKEMSESLMAMMSQMQSQALSMNMQSLRRILENLKQFSKDVEQNGLEVTDLGKDDPRYRFLLTEQSRLLAGSQVIQDSLEVLAAKAPQIKDEVFKELAKMMRSLELAKTHLQNQEKPQSAVQHQYSMMAANELALMLDASLQNMMSMMASRKKGNQNCEKPGGGKPKPGQMSEKLSQMGQKVDKLQKGSKDGKGKPGPSSQEIGEILSEQEALRRMIENAESEEKGGGGNGDQKSEILEDLDEMEDLLLDKNIDAYKERMKRVETRLLENEKAMEERKQKEEREAEVGGSQSMLDGSANDSLNKEGSKDAYQRSVLNLVPFYQSLIYGKN</sequence>
<accession>A0A7H0VJE8</accession>